<proteinExistence type="predicted"/>
<feature type="chain" id="PRO_5037204250" evidence="1">
    <location>
        <begin position="22"/>
        <end position="197"/>
    </location>
</feature>
<dbReference type="SUPFAM" id="SSF159594">
    <property type="entry name" value="XCC0632-like"/>
    <property type="match status" value="1"/>
</dbReference>
<dbReference type="AlphaFoldDB" id="A0A923MU26"/>
<evidence type="ECO:0000256" key="1">
    <source>
        <dbReference type="SAM" id="SignalP"/>
    </source>
</evidence>
<organism evidence="3 4">
    <name type="scientific">Ramlibacter cellulosilyticus</name>
    <dbReference type="NCBI Taxonomy" id="2764187"/>
    <lineage>
        <taxon>Bacteria</taxon>
        <taxon>Pseudomonadati</taxon>
        <taxon>Pseudomonadota</taxon>
        <taxon>Betaproteobacteria</taxon>
        <taxon>Burkholderiales</taxon>
        <taxon>Comamonadaceae</taxon>
        <taxon>Ramlibacter</taxon>
    </lineage>
</organism>
<dbReference type="Proteomes" id="UP000608513">
    <property type="component" value="Unassembled WGS sequence"/>
</dbReference>
<evidence type="ECO:0000259" key="2">
    <source>
        <dbReference type="Pfam" id="PF03886"/>
    </source>
</evidence>
<gene>
    <name evidence="3" type="ORF">H8N03_18945</name>
</gene>
<feature type="signal peptide" evidence="1">
    <location>
        <begin position="1"/>
        <end position="21"/>
    </location>
</feature>
<keyword evidence="1" id="KW-0732">Signal</keyword>
<comment type="caution">
    <text evidence="3">The sequence shown here is derived from an EMBL/GenBank/DDBJ whole genome shotgun (WGS) entry which is preliminary data.</text>
</comment>
<dbReference type="EMBL" id="JACORT010000009">
    <property type="protein sequence ID" value="MBC5785031.1"/>
    <property type="molecule type" value="Genomic_DNA"/>
</dbReference>
<evidence type="ECO:0000313" key="3">
    <source>
        <dbReference type="EMBL" id="MBC5785031.1"/>
    </source>
</evidence>
<feature type="domain" description="ABC-type transport auxiliary lipoprotein component" evidence="2">
    <location>
        <begin position="33"/>
        <end position="187"/>
    </location>
</feature>
<evidence type="ECO:0000313" key="4">
    <source>
        <dbReference type="Proteomes" id="UP000608513"/>
    </source>
</evidence>
<name>A0A923MU26_9BURK</name>
<dbReference type="Pfam" id="PF03886">
    <property type="entry name" value="ABC_trans_aux"/>
    <property type="match status" value="1"/>
</dbReference>
<accession>A0A923MU26</accession>
<reference evidence="3" key="1">
    <citation type="submission" date="2020-08" db="EMBL/GenBank/DDBJ databases">
        <title>Ramlibacter sp. USB13 16S ribosomal RNA gene genome sequencing and assembly.</title>
        <authorList>
            <person name="Kang M."/>
        </authorList>
    </citation>
    <scope>NUCLEOTIDE SEQUENCE</scope>
    <source>
        <strain evidence="3">USB13</strain>
    </source>
</reference>
<dbReference type="RefSeq" id="WP_187077785.1">
    <property type="nucleotide sequence ID" value="NZ_JACORT010000009.1"/>
</dbReference>
<dbReference type="PROSITE" id="PS51257">
    <property type="entry name" value="PROKAR_LIPOPROTEIN"/>
    <property type="match status" value="1"/>
</dbReference>
<keyword evidence="4" id="KW-1185">Reference proteome</keyword>
<protein>
    <submittedName>
        <fullName evidence="3">Membrane integrity-associated transporter subunit PqiC</fullName>
    </submittedName>
</protein>
<sequence>MNRASPWILAAVLAGCAFAPAADAPTSLSVLDQLPADVPRHARTHLTLVVFPPEARPSIDTVQMAYTSQPHALAYFARHRWAERPPQMLQPLLVRTLEATGAFTAVVGPPLAGNGTLALRTELTQLVQDFTSDPPVVQLSLRVRLSDDRAQKVLGTREMALRETMQQKSPAAGAAAANAALARALRETAQFVLERMP</sequence>
<dbReference type="Gene3D" id="3.40.50.10610">
    <property type="entry name" value="ABC-type transport auxiliary lipoprotein component"/>
    <property type="match status" value="1"/>
</dbReference>
<dbReference type="InterPro" id="IPR005586">
    <property type="entry name" value="ABC_trans_aux"/>
</dbReference>